<protein>
    <submittedName>
        <fullName evidence="2">Uncharacterized protein</fullName>
    </submittedName>
</protein>
<comment type="caution">
    <text evidence="2">The sequence shown here is derived from an EMBL/GenBank/DDBJ whole genome shotgun (WGS) entry which is preliminary data.</text>
</comment>
<feature type="compositionally biased region" description="Polar residues" evidence="1">
    <location>
        <begin position="74"/>
        <end position="83"/>
    </location>
</feature>
<proteinExistence type="predicted"/>
<sequence>MVTFLLIARSTGAHYDASTQFLTAIYPTLPAEFSESGDSPNAETQAQEASDDDSEVEPKRQRTASPHHGAPLSTLHSISTTSPVRKKVDITVHKSLFNLMNPSTGAVESSIPLSVLKRAFLLPTRGKTKAH</sequence>
<evidence type="ECO:0000256" key="1">
    <source>
        <dbReference type="SAM" id="MobiDB-lite"/>
    </source>
</evidence>
<evidence type="ECO:0000313" key="2">
    <source>
        <dbReference type="EMBL" id="KAJ7202286.1"/>
    </source>
</evidence>
<evidence type="ECO:0000313" key="3">
    <source>
        <dbReference type="Proteomes" id="UP001219525"/>
    </source>
</evidence>
<dbReference type="EMBL" id="JARJCW010000055">
    <property type="protein sequence ID" value="KAJ7202286.1"/>
    <property type="molecule type" value="Genomic_DNA"/>
</dbReference>
<organism evidence="2 3">
    <name type="scientific">Mycena pura</name>
    <dbReference type="NCBI Taxonomy" id="153505"/>
    <lineage>
        <taxon>Eukaryota</taxon>
        <taxon>Fungi</taxon>
        <taxon>Dikarya</taxon>
        <taxon>Basidiomycota</taxon>
        <taxon>Agaricomycotina</taxon>
        <taxon>Agaricomycetes</taxon>
        <taxon>Agaricomycetidae</taxon>
        <taxon>Agaricales</taxon>
        <taxon>Marasmiineae</taxon>
        <taxon>Mycenaceae</taxon>
        <taxon>Mycena</taxon>
    </lineage>
</organism>
<reference evidence="2" key="1">
    <citation type="submission" date="2023-03" db="EMBL/GenBank/DDBJ databases">
        <title>Massive genome expansion in bonnet fungi (Mycena s.s.) driven by repeated elements and novel gene families across ecological guilds.</title>
        <authorList>
            <consortium name="Lawrence Berkeley National Laboratory"/>
            <person name="Harder C.B."/>
            <person name="Miyauchi S."/>
            <person name="Viragh M."/>
            <person name="Kuo A."/>
            <person name="Thoen E."/>
            <person name="Andreopoulos B."/>
            <person name="Lu D."/>
            <person name="Skrede I."/>
            <person name="Drula E."/>
            <person name="Henrissat B."/>
            <person name="Morin E."/>
            <person name="Kohler A."/>
            <person name="Barry K."/>
            <person name="LaButti K."/>
            <person name="Morin E."/>
            <person name="Salamov A."/>
            <person name="Lipzen A."/>
            <person name="Mereny Z."/>
            <person name="Hegedus B."/>
            <person name="Baldrian P."/>
            <person name="Stursova M."/>
            <person name="Weitz H."/>
            <person name="Taylor A."/>
            <person name="Grigoriev I.V."/>
            <person name="Nagy L.G."/>
            <person name="Martin F."/>
            <person name="Kauserud H."/>
        </authorList>
    </citation>
    <scope>NUCLEOTIDE SEQUENCE</scope>
    <source>
        <strain evidence="2">9144</strain>
    </source>
</reference>
<name>A0AAD6Y6Q4_9AGAR</name>
<accession>A0AAD6Y6Q4</accession>
<feature type="region of interest" description="Disordered" evidence="1">
    <location>
        <begin position="32"/>
        <end position="83"/>
    </location>
</feature>
<keyword evidence="3" id="KW-1185">Reference proteome</keyword>
<gene>
    <name evidence="2" type="ORF">GGX14DRAFT_654110</name>
</gene>
<feature type="compositionally biased region" description="Polar residues" evidence="1">
    <location>
        <begin position="36"/>
        <end position="48"/>
    </location>
</feature>
<dbReference type="AlphaFoldDB" id="A0AAD6Y6Q4"/>
<dbReference type="Proteomes" id="UP001219525">
    <property type="component" value="Unassembled WGS sequence"/>
</dbReference>